<accession>A0A543CG93</accession>
<comment type="subcellular location">
    <subcellularLocation>
        <location evidence="1">Cell membrane</location>
        <topology evidence="1">Multi-pass membrane protein</topology>
    </subcellularLocation>
</comment>
<proteinExistence type="predicted"/>
<dbReference type="EMBL" id="VFOZ01000001">
    <property type="protein sequence ID" value="TQL96085.1"/>
    <property type="molecule type" value="Genomic_DNA"/>
</dbReference>
<evidence type="ECO:0000256" key="3">
    <source>
        <dbReference type="ARBA" id="ARBA00022692"/>
    </source>
</evidence>
<dbReference type="PANTHER" id="PTHR14969">
    <property type="entry name" value="SPHINGOSINE-1-PHOSPHATE PHOSPHOHYDROLASE"/>
    <property type="match status" value="1"/>
</dbReference>
<dbReference type="InterPro" id="IPR000326">
    <property type="entry name" value="PAP2/HPO"/>
</dbReference>
<dbReference type="GO" id="GO:0005886">
    <property type="term" value="C:plasma membrane"/>
    <property type="evidence" value="ECO:0007669"/>
    <property type="project" value="UniProtKB-SubCell"/>
</dbReference>
<keyword evidence="3" id="KW-0812">Transmembrane</keyword>
<dbReference type="SMART" id="SM00046">
    <property type="entry name" value="DAGKc"/>
    <property type="match status" value="1"/>
</dbReference>
<keyword evidence="4" id="KW-0378">Hydrolase</keyword>
<gene>
    <name evidence="9" type="ORF">FB559_1605</name>
</gene>
<dbReference type="PANTHER" id="PTHR14969:SF62">
    <property type="entry name" value="DECAPRENYLPHOSPHORYL-5-PHOSPHORIBOSE PHOSPHATASE RV3807C-RELATED"/>
    <property type="match status" value="1"/>
</dbReference>
<reference evidence="9 10" key="1">
    <citation type="submission" date="2019-06" db="EMBL/GenBank/DDBJ databases">
        <title>Sequencing the genomes of 1000 actinobacteria strains.</title>
        <authorList>
            <person name="Klenk H.-P."/>
        </authorList>
    </citation>
    <scope>NUCLEOTIDE SEQUENCE [LARGE SCALE GENOMIC DNA]</scope>
    <source>
        <strain evidence="9 10">DSM 102200</strain>
    </source>
</reference>
<dbReference type="Gene3D" id="1.20.144.10">
    <property type="entry name" value="Phosphatidic acid phosphatase type 2/haloperoxidase"/>
    <property type="match status" value="1"/>
</dbReference>
<dbReference type="InterPro" id="IPR016064">
    <property type="entry name" value="NAD/diacylglycerol_kinase_sf"/>
</dbReference>
<dbReference type="SUPFAM" id="SSF48317">
    <property type="entry name" value="Acid phosphatase/Vanadium-dependent haloperoxidase"/>
    <property type="match status" value="1"/>
</dbReference>
<keyword evidence="5" id="KW-1133">Transmembrane helix</keyword>
<organism evidence="9 10">
    <name type="scientific">Actinoallomurus bryophytorum</name>
    <dbReference type="NCBI Taxonomy" id="1490222"/>
    <lineage>
        <taxon>Bacteria</taxon>
        <taxon>Bacillati</taxon>
        <taxon>Actinomycetota</taxon>
        <taxon>Actinomycetes</taxon>
        <taxon>Streptosporangiales</taxon>
        <taxon>Thermomonosporaceae</taxon>
        <taxon>Actinoallomurus</taxon>
    </lineage>
</organism>
<protein>
    <submittedName>
        <fullName evidence="9">Undecaprenyl-diphosphatase</fullName>
    </submittedName>
</protein>
<evidence type="ECO:0000313" key="9">
    <source>
        <dbReference type="EMBL" id="TQL96085.1"/>
    </source>
</evidence>
<evidence type="ECO:0000256" key="4">
    <source>
        <dbReference type="ARBA" id="ARBA00022801"/>
    </source>
</evidence>
<name>A0A543CG93_9ACTN</name>
<evidence type="ECO:0000259" key="8">
    <source>
        <dbReference type="PROSITE" id="PS50146"/>
    </source>
</evidence>
<sequence length="517" mass="54483">MPLLQRAGRLDQRAFDAVAAARLTGFEYVLPRLSKAADHSLLWIGIAGGLAVTRQPRLRRAAMRGVFALGLASPIANLAGKQMFRRGRPLIELSGLPTSIGRGTLIPSARVRWRLPTSPSFPSGHSAAAAAFAGALAMEAPKSVAVPVAAAAAGVAFSRVYTGAHYPGDVLAGLALGAVAAATTRMVWPTRPAPAAGVWSMPSEAVAGVSPDGAGVVVVINQDAGGGDVSRTLRSELPAAEIVDAGEDLGKTLRDAADRATVLGVCGGDGTINAGAEVAVERNVPLLVIPGGTLNHFSRAIGLETVKDAIEAYRSGGVLRVDVACAGERLFLNTASFGAYTELVDMRTRLEGRLGKWPALAVSAVRVLRHTEPTEVNIEGRRLRVWFAFLGNCRYGSYGVAPTWRRHLADGVVDVRLIGAKRHISKARAVAALLVGHLHLMPDYKAWRTTGLRVEATEGSLRFACDGEVRSTDEPIIITKQRAGLAVFGPARLAEPSRRPVPEPDTDQALGPRSDTF</sequence>
<comment type="caution">
    <text evidence="9">The sequence shown here is derived from an EMBL/GenBank/DDBJ whole genome shotgun (WGS) entry which is preliminary data.</text>
</comment>
<evidence type="ECO:0000256" key="1">
    <source>
        <dbReference type="ARBA" id="ARBA00004651"/>
    </source>
</evidence>
<feature type="domain" description="DAGKc" evidence="8">
    <location>
        <begin position="211"/>
        <end position="330"/>
    </location>
</feature>
<evidence type="ECO:0000313" key="10">
    <source>
        <dbReference type="Proteomes" id="UP000316096"/>
    </source>
</evidence>
<dbReference type="Pfam" id="PF00781">
    <property type="entry name" value="DAGK_cat"/>
    <property type="match status" value="1"/>
</dbReference>
<evidence type="ECO:0000256" key="7">
    <source>
        <dbReference type="SAM" id="MobiDB-lite"/>
    </source>
</evidence>
<dbReference type="InterPro" id="IPR017438">
    <property type="entry name" value="ATP-NAD_kinase_N"/>
</dbReference>
<dbReference type="SUPFAM" id="SSF111331">
    <property type="entry name" value="NAD kinase/diacylglycerol kinase-like"/>
    <property type="match status" value="1"/>
</dbReference>
<dbReference type="GO" id="GO:0016787">
    <property type="term" value="F:hydrolase activity"/>
    <property type="evidence" value="ECO:0007669"/>
    <property type="project" value="UniProtKB-KW"/>
</dbReference>
<feature type="region of interest" description="Disordered" evidence="7">
    <location>
        <begin position="493"/>
        <end position="517"/>
    </location>
</feature>
<evidence type="ECO:0000256" key="6">
    <source>
        <dbReference type="ARBA" id="ARBA00023136"/>
    </source>
</evidence>
<dbReference type="AlphaFoldDB" id="A0A543CG93"/>
<keyword evidence="10" id="KW-1185">Reference proteome</keyword>
<dbReference type="Pfam" id="PF01569">
    <property type="entry name" value="PAP2"/>
    <property type="match status" value="1"/>
</dbReference>
<evidence type="ECO:0000256" key="2">
    <source>
        <dbReference type="ARBA" id="ARBA00022475"/>
    </source>
</evidence>
<dbReference type="Gene3D" id="2.60.200.40">
    <property type="match status" value="1"/>
</dbReference>
<dbReference type="RefSeq" id="WP_141954854.1">
    <property type="nucleotide sequence ID" value="NZ_VFOZ01000001.1"/>
</dbReference>
<keyword evidence="6" id="KW-0472">Membrane</keyword>
<dbReference type="InterPro" id="IPR001206">
    <property type="entry name" value="Diacylglycerol_kinase_cat_dom"/>
</dbReference>
<dbReference type="PROSITE" id="PS50146">
    <property type="entry name" value="DAGK"/>
    <property type="match status" value="1"/>
</dbReference>
<dbReference type="OrthoDB" id="5242960at2"/>
<dbReference type="GO" id="GO:0016301">
    <property type="term" value="F:kinase activity"/>
    <property type="evidence" value="ECO:0007669"/>
    <property type="project" value="InterPro"/>
</dbReference>
<dbReference type="Gene3D" id="3.40.50.10330">
    <property type="entry name" value="Probable inorganic polyphosphate/atp-NAD kinase, domain 1"/>
    <property type="match status" value="1"/>
</dbReference>
<evidence type="ECO:0000256" key="5">
    <source>
        <dbReference type="ARBA" id="ARBA00022989"/>
    </source>
</evidence>
<dbReference type="CDD" id="cd01610">
    <property type="entry name" value="PAP2_like"/>
    <property type="match status" value="1"/>
</dbReference>
<dbReference type="InterPro" id="IPR036938">
    <property type="entry name" value="PAP2/HPO_sf"/>
</dbReference>
<dbReference type="SMART" id="SM00014">
    <property type="entry name" value="acidPPc"/>
    <property type="match status" value="1"/>
</dbReference>
<dbReference type="Proteomes" id="UP000316096">
    <property type="component" value="Unassembled WGS sequence"/>
</dbReference>
<keyword evidence="2" id="KW-1003">Cell membrane</keyword>